<reference evidence="1 2" key="1">
    <citation type="submission" date="2012-11" db="EMBL/GenBank/DDBJ databases">
        <title>Whole genome sequence of Acidocella aminolytica 101 = DSM 11237.</title>
        <authorList>
            <person name="Azuma Y."/>
            <person name="Higashiura N."/>
            <person name="Hirakawa H."/>
            <person name="Matsushita K."/>
        </authorList>
    </citation>
    <scope>NUCLEOTIDE SEQUENCE [LARGE SCALE GENOMIC DNA]</scope>
    <source>
        <strain evidence="2">101 / DSM 11237</strain>
    </source>
</reference>
<dbReference type="GO" id="GO:0016791">
    <property type="term" value="F:phosphatase activity"/>
    <property type="evidence" value="ECO:0007669"/>
    <property type="project" value="TreeGrafter"/>
</dbReference>
<proteinExistence type="predicted"/>
<dbReference type="SUPFAM" id="SSF53254">
    <property type="entry name" value="Phosphoglycerate mutase-like"/>
    <property type="match status" value="1"/>
</dbReference>
<comment type="caution">
    <text evidence="1">The sequence shown here is derived from an EMBL/GenBank/DDBJ whole genome shotgun (WGS) entry which is preliminary data.</text>
</comment>
<keyword evidence="2" id="KW-1185">Reference proteome</keyword>
<gene>
    <name evidence="1" type="ORF">Aam_091_017</name>
</gene>
<sequence>MFLLRHGQSYFNLHFTETRRDPGIEDPELTPRGHEQAHAAAETLMDARITRVIVSPYTRALQTAEPFLCRPGIRVEVRDEVRERCAFSCDIGSPPDRLADRFPHHEFGHLPERWWHEAVESEAEVEARARTFHEFVQELDDADSTLVVSHWGFILALTGQSLANGEWIAFDPAMAAPERVSWQY</sequence>
<name>A0A0D6PHW2_9PROT</name>
<dbReference type="OrthoDB" id="9781415at2"/>
<dbReference type="InterPro" id="IPR013078">
    <property type="entry name" value="His_Pase_superF_clade-1"/>
</dbReference>
<protein>
    <submittedName>
        <fullName evidence="1">Phosphoglycerate mutase</fullName>
    </submittedName>
</protein>
<evidence type="ECO:0000313" key="1">
    <source>
        <dbReference type="EMBL" id="GAN81360.1"/>
    </source>
</evidence>
<dbReference type="InterPro" id="IPR029033">
    <property type="entry name" value="His_PPase_superfam"/>
</dbReference>
<dbReference type="PANTHER" id="PTHR48100:SF1">
    <property type="entry name" value="HISTIDINE PHOSPHATASE FAMILY PROTEIN-RELATED"/>
    <property type="match status" value="1"/>
</dbReference>
<dbReference type="PANTHER" id="PTHR48100">
    <property type="entry name" value="BROAD-SPECIFICITY PHOSPHATASE YOR283W-RELATED"/>
    <property type="match status" value="1"/>
</dbReference>
<dbReference type="Pfam" id="PF00300">
    <property type="entry name" value="His_Phos_1"/>
    <property type="match status" value="1"/>
</dbReference>
<accession>A0A0D6PHW2</accession>
<evidence type="ECO:0000313" key="2">
    <source>
        <dbReference type="Proteomes" id="UP000032668"/>
    </source>
</evidence>
<dbReference type="InterPro" id="IPR050275">
    <property type="entry name" value="PGM_Phosphatase"/>
</dbReference>
<dbReference type="GO" id="GO:0005737">
    <property type="term" value="C:cytoplasm"/>
    <property type="evidence" value="ECO:0007669"/>
    <property type="project" value="TreeGrafter"/>
</dbReference>
<dbReference type="STRING" id="1120923.SAMN02746095_03224"/>
<dbReference type="Gene3D" id="3.40.50.1240">
    <property type="entry name" value="Phosphoglycerate mutase-like"/>
    <property type="match status" value="1"/>
</dbReference>
<dbReference type="EMBL" id="BANC01000089">
    <property type="protein sequence ID" value="GAN81360.1"/>
    <property type="molecule type" value="Genomic_DNA"/>
</dbReference>
<dbReference type="AlphaFoldDB" id="A0A0D6PHW2"/>
<dbReference type="SMART" id="SM00855">
    <property type="entry name" value="PGAM"/>
    <property type="match status" value="1"/>
</dbReference>
<dbReference type="Proteomes" id="UP000032668">
    <property type="component" value="Unassembled WGS sequence"/>
</dbReference>
<dbReference type="CDD" id="cd07067">
    <property type="entry name" value="HP_PGM_like"/>
    <property type="match status" value="1"/>
</dbReference>
<organism evidence="1 2">
    <name type="scientific">Acidocella aminolytica 101 = DSM 11237</name>
    <dbReference type="NCBI Taxonomy" id="1120923"/>
    <lineage>
        <taxon>Bacteria</taxon>
        <taxon>Pseudomonadati</taxon>
        <taxon>Pseudomonadota</taxon>
        <taxon>Alphaproteobacteria</taxon>
        <taxon>Acetobacterales</taxon>
        <taxon>Acidocellaceae</taxon>
        <taxon>Acidocella</taxon>
    </lineage>
</organism>
<dbReference type="RefSeq" id="WP_048879750.1">
    <property type="nucleotide sequence ID" value="NZ_BANC01000089.1"/>
</dbReference>